<evidence type="ECO:0000256" key="1">
    <source>
        <dbReference type="SAM" id="MobiDB-lite"/>
    </source>
</evidence>
<dbReference type="Proteomes" id="UP000594263">
    <property type="component" value="Unplaced"/>
</dbReference>
<name>A0A7N0TM51_KALFE</name>
<keyword evidence="3" id="KW-1185">Reference proteome</keyword>
<dbReference type="AlphaFoldDB" id="A0A7N0TM51"/>
<feature type="region of interest" description="Disordered" evidence="1">
    <location>
        <begin position="1"/>
        <end position="23"/>
    </location>
</feature>
<organism evidence="2 3">
    <name type="scientific">Kalanchoe fedtschenkoi</name>
    <name type="common">Lavender scallops</name>
    <name type="synonym">South American air plant</name>
    <dbReference type="NCBI Taxonomy" id="63787"/>
    <lineage>
        <taxon>Eukaryota</taxon>
        <taxon>Viridiplantae</taxon>
        <taxon>Streptophyta</taxon>
        <taxon>Embryophyta</taxon>
        <taxon>Tracheophyta</taxon>
        <taxon>Spermatophyta</taxon>
        <taxon>Magnoliopsida</taxon>
        <taxon>eudicotyledons</taxon>
        <taxon>Gunneridae</taxon>
        <taxon>Pentapetalae</taxon>
        <taxon>Saxifragales</taxon>
        <taxon>Crassulaceae</taxon>
        <taxon>Kalanchoe</taxon>
    </lineage>
</organism>
<sequence>MKPNDQRPAAATAPRDAASDIWSKRGETIEDKISQLDAEVIRYKEQIKKTRPGPAQEVVKARMKRKIRQKRVYERQRDILHNRNFGANQVSLAEEKIKASKQKKKRHNSGQSNLSFLSILFPRCCILS</sequence>
<dbReference type="Gramene" id="Kaladp0039s0768.1.v1.1">
    <property type="protein sequence ID" value="Kaladp0039s0768.1.v1.1"/>
    <property type="gene ID" value="Kaladp0039s0768.v1.1"/>
</dbReference>
<proteinExistence type="predicted"/>
<protein>
    <submittedName>
        <fullName evidence="2">Uncharacterized protein</fullName>
    </submittedName>
</protein>
<reference evidence="2" key="1">
    <citation type="submission" date="2021-01" db="UniProtKB">
        <authorList>
            <consortium name="EnsemblPlants"/>
        </authorList>
    </citation>
    <scope>IDENTIFICATION</scope>
</reference>
<evidence type="ECO:0000313" key="2">
    <source>
        <dbReference type="EnsemblPlants" id="Kaladp0039s0768.1.v1.1"/>
    </source>
</evidence>
<accession>A0A7N0TM51</accession>
<evidence type="ECO:0000313" key="3">
    <source>
        <dbReference type="Proteomes" id="UP000594263"/>
    </source>
</evidence>
<feature type="compositionally biased region" description="Low complexity" evidence="1">
    <location>
        <begin position="7"/>
        <end position="16"/>
    </location>
</feature>
<dbReference type="EnsemblPlants" id="Kaladp0039s0768.1.v1.1">
    <property type="protein sequence ID" value="Kaladp0039s0768.1.v1.1"/>
    <property type="gene ID" value="Kaladp0039s0768.v1.1"/>
</dbReference>